<evidence type="ECO:0000256" key="7">
    <source>
        <dbReference type="HAMAP-Rule" id="MF_02065"/>
    </source>
</evidence>
<keyword evidence="10" id="KW-1185">Reference proteome</keyword>
<evidence type="ECO:0000256" key="6">
    <source>
        <dbReference type="ARBA" id="ARBA00023316"/>
    </source>
</evidence>
<keyword evidence="1 7" id="KW-1003">Cell membrane</keyword>
<evidence type="ECO:0000256" key="2">
    <source>
        <dbReference type="ARBA" id="ARBA00022692"/>
    </source>
</evidence>
<dbReference type="GO" id="GO:0071555">
    <property type="term" value="P:cell wall organization"/>
    <property type="evidence" value="ECO:0007669"/>
    <property type="project" value="UniProtKB-KW"/>
</dbReference>
<sequence>MNPDNFNMSEQELNAQRRRRAENFKLNIDETEYEDENMYGETEGEPSNLNSYSGQDVRKQMARESKHVLKQKKREEKKTLKAKNKHNRRIFRVMWIISILIVGAMAAVYMITGMNDLLAVNRTDSSTVKIEIPENPTVDDVTKVLVDNKVIGEPSYFKLFVNVTKSADDFTQGTYEIRKNMDYEAIVNFLSSNNNRTDTVSVTITEGESVLEIADTLKKNGALGDRDEFLSLCNSDKFDGDFDFIKAETNADKRYYKLEGYLYPDTYEFYRNENAESVIYKLLNNYETKINEKQTVDGYSKKTTVLKMVEESDTKYSLDQVMTIASIIQAEAADKEDMYYISSILHNRLTADSSAGVSNLGLDSTKFYPYRSLEDVPENDRSTYKSRYDTYDKKGLPYGPICNPGMDAIIAALNPNSSDYYFFCHDSKGQAYYASTLEQQNANMEYIKSYDN</sequence>
<dbReference type="PANTHER" id="PTHR30518">
    <property type="entry name" value="ENDOLYTIC MUREIN TRANSGLYCOSYLASE"/>
    <property type="match status" value="1"/>
</dbReference>
<evidence type="ECO:0000256" key="8">
    <source>
        <dbReference type="SAM" id="MobiDB-lite"/>
    </source>
</evidence>
<dbReference type="NCBIfam" id="TIGR00247">
    <property type="entry name" value="endolytic transglycosylase MltG"/>
    <property type="match status" value="1"/>
</dbReference>
<keyword evidence="3 7" id="KW-1133">Transmembrane helix</keyword>
<evidence type="ECO:0000256" key="5">
    <source>
        <dbReference type="ARBA" id="ARBA00023239"/>
    </source>
</evidence>
<dbReference type="HAMAP" id="MF_02065">
    <property type="entry name" value="MltG"/>
    <property type="match status" value="1"/>
</dbReference>
<reference evidence="9" key="1">
    <citation type="journal article" date="2018" name="Environ. Microbiol.">
        <title>Sporulation capability and amylosome conservation among diverse human colonic and rumen isolates of the keystone starch-degrader Ruminococcus bromii.</title>
        <authorList>
            <person name="Mukhopadhya I."/>
            <person name="Morais S."/>
            <person name="Laverde-Gomez J."/>
            <person name="Sheridan P.O."/>
            <person name="Walker A.W."/>
            <person name="Kelly W."/>
            <person name="Klieve A.V."/>
            <person name="Ouwerkerk D."/>
            <person name="Duncan S.H."/>
            <person name="Louis P."/>
            <person name="Koropatkin N."/>
            <person name="Cockburn D."/>
            <person name="Kibler R."/>
            <person name="Cooper P.J."/>
            <person name="Sandoval C."/>
            <person name="Crost E."/>
            <person name="Juge N."/>
            <person name="Bayer E.A."/>
            <person name="Flint H.J."/>
        </authorList>
    </citation>
    <scope>NUCLEOTIDE SEQUENCE [LARGE SCALE GENOMIC DNA]</scope>
    <source>
        <strain evidence="9">ATCC 27255</strain>
    </source>
</reference>
<protein>
    <recommendedName>
        <fullName evidence="7">Endolytic murein transglycosylase</fullName>
        <ecNumber evidence="7">4.2.2.29</ecNumber>
    </recommendedName>
    <alternativeName>
        <fullName evidence="7">Peptidoglycan lytic transglycosylase</fullName>
    </alternativeName>
    <alternativeName>
        <fullName evidence="7">Peptidoglycan polymerization terminase</fullName>
    </alternativeName>
</protein>
<dbReference type="EC" id="4.2.2.29" evidence="7"/>
<comment type="caution">
    <text evidence="9">The sequence shown here is derived from an EMBL/GenBank/DDBJ whole genome shotgun (WGS) entry which is preliminary data.</text>
</comment>
<comment type="similarity">
    <text evidence="7">Belongs to the transglycosylase MltG family.</text>
</comment>
<evidence type="ECO:0000256" key="1">
    <source>
        <dbReference type="ARBA" id="ARBA00022475"/>
    </source>
</evidence>
<feature type="compositionally biased region" description="Acidic residues" evidence="8">
    <location>
        <begin position="29"/>
        <end position="44"/>
    </location>
</feature>
<accession>A0A2N0UWD5</accession>
<feature type="compositionally biased region" description="Polar residues" evidence="8">
    <location>
        <begin position="1"/>
        <end position="14"/>
    </location>
</feature>
<dbReference type="PANTHER" id="PTHR30518:SF2">
    <property type="entry name" value="ENDOLYTIC MUREIN TRANSGLYCOSYLASE"/>
    <property type="match status" value="1"/>
</dbReference>
<feature type="site" description="Important for catalytic activity" evidence="7">
    <location>
        <position position="331"/>
    </location>
</feature>
<evidence type="ECO:0000256" key="3">
    <source>
        <dbReference type="ARBA" id="ARBA00022989"/>
    </source>
</evidence>
<dbReference type="Gene3D" id="3.30.1490.480">
    <property type="entry name" value="Endolytic murein transglycosylase"/>
    <property type="match status" value="1"/>
</dbReference>
<keyword evidence="5 7" id="KW-0456">Lyase</keyword>
<dbReference type="EMBL" id="NNSR01000040">
    <property type="protein sequence ID" value="PKD31320.1"/>
    <property type="molecule type" value="Genomic_DNA"/>
</dbReference>
<feature type="compositionally biased region" description="Polar residues" evidence="8">
    <location>
        <begin position="45"/>
        <end position="54"/>
    </location>
</feature>
<dbReference type="GO" id="GO:0008932">
    <property type="term" value="F:lytic endotransglycosylase activity"/>
    <property type="evidence" value="ECO:0007669"/>
    <property type="project" value="UniProtKB-UniRule"/>
</dbReference>
<feature type="region of interest" description="Disordered" evidence="8">
    <location>
        <begin position="1"/>
        <end position="57"/>
    </location>
</feature>
<comment type="function">
    <text evidence="7">Functions as a peptidoglycan terminase that cleaves nascent peptidoglycan strands endolytically to terminate their elongation.</text>
</comment>
<dbReference type="Pfam" id="PF02618">
    <property type="entry name" value="YceG"/>
    <property type="match status" value="1"/>
</dbReference>
<keyword evidence="6 7" id="KW-0961">Cell wall biogenesis/degradation</keyword>
<dbReference type="GO" id="GO:0005886">
    <property type="term" value="C:plasma membrane"/>
    <property type="evidence" value="ECO:0007669"/>
    <property type="project" value="UniProtKB-SubCell"/>
</dbReference>
<dbReference type="AlphaFoldDB" id="A0A2N0UWD5"/>
<dbReference type="Proteomes" id="UP000233425">
    <property type="component" value="Unassembled WGS sequence"/>
</dbReference>
<name>A0A2N0UWD5_9FIRM</name>
<evidence type="ECO:0000313" key="9">
    <source>
        <dbReference type="EMBL" id="PKD31320.1"/>
    </source>
</evidence>
<gene>
    <name evidence="7" type="primary">mltG</name>
    <name evidence="9" type="ORF">RBATCC27255_00841</name>
</gene>
<evidence type="ECO:0000256" key="4">
    <source>
        <dbReference type="ARBA" id="ARBA00023136"/>
    </source>
</evidence>
<comment type="subcellular location">
    <subcellularLocation>
        <location evidence="7">Cell membrane</location>
        <topology evidence="7">Single-pass membrane protein</topology>
    </subcellularLocation>
</comment>
<keyword evidence="4 7" id="KW-0472">Membrane</keyword>
<dbReference type="RefSeq" id="WP_101028898.1">
    <property type="nucleotide sequence ID" value="NZ_CABMMZ010000040.1"/>
</dbReference>
<comment type="catalytic activity">
    <reaction evidence="7">
        <text>a peptidoglycan chain = a peptidoglycan chain with N-acetyl-1,6-anhydromuramyl-[peptide] at the reducing end + a peptidoglycan chain with N-acetylglucosamine at the non-reducing end.</text>
        <dbReference type="EC" id="4.2.2.29"/>
    </reaction>
</comment>
<keyword evidence="2 7" id="KW-0812">Transmembrane</keyword>
<feature type="transmembrane region" description="Helical" evidence="7">
    <location>
        <begin position="90"/>
        <end position="111"/>
    </location>
</feature>
<proteinExistence type="inferred from homology"/>
<organism evidence="9 10">
    <name type="scientific">Ruminococcus bromii</name>
    <dbReference type="NCBI Taxonomy" id="40518"/>
    <lineage>
        <taxon>Bacteria</taxon>
        <taxon>Bacillati</taxon>
        <taxon>Bacillota</taxon>
        <taxon>Clostridia</taxon>
        <taxon>Eubacteriales</taxon>
        <taxon>Oscillospiraceae</taxon>
        <taxon>Ruminococcus</taxon>
    </lineage>
</organism>
<evidence type="ECO:0000313" key="10">
    <source>
        <dbReference type="Proteomes" id="UP000233425"/>
    </source>
</evidence>
<dbReference type="InterPro" id="IPR003770">
    <property type="entry name" value="MLTG-like"/>
</dbReference>
<dbReference type="GO" id="GO:0009252">
    <property type="term" value="P:peptidoglycan biosynthetic process"/>
    <property type="evidence" value="ECO:0007669"/>
    <property type="project" value="UniProtKB-UniRule"/>
</dbReference>